<evidence type="ECO:0000256" key="1">
    <source>
        <dbReference type="ARBA" id="ARBA00010111"/>
    </source>
</evidence>
<reference evidence="5 6" key="1">
    <citation type="submission" date="2017-06" db="EMBL/GenBank/DDBJ databases">
        <title>Global population genomics of the pathogenic fungus Cryptococcus neoformans var. grubii.</title>
        <authorList>
            <person name="Cuomo C."/>
            <person name="Litvintseva A."/>
            <person name="Chen Y."/>
            <person name="Young S."/>
            <person name="Zeng Q."/>
            <person name="Chapman S."/>
            <person name="Gujja S."/>
            <person name="Saif S."/>
            <person name="Birren B."/>
        </authorList>
    </citation>
    <scope>NUCLEOTIDE SEQUENCE [LARGE SCALE GENOMIC DNA]</scope>
    <source>
        <strain evidence="5 6">Tu259-1</strain>
    </source>
</reference>
<dbReference type="Proteomes" id="UP000199727">
    <property type="component" value="Unassembled WGS sequence"/>
</dbReference>
<evidence type="ECO:0000256" key="4">
    <source>
        <dbReference type="ARBA" id="ARBA00035274"/>
    </source>
</evidence>
<dbReference type="GO" id="GO:0005762">
    <property type="term" value="C:mitochondrial large ribosomal subunit"/>
    <property type="evidence" value="ECO:0007669"/>
    <property type="project" value="TreeGrafter"/>
</dbReference>
<sequence length="129" mass="14177">MPRLARVLAVPLPPRARFAPRSLPRAILSAPAPAPQSIILSSLRTPTPTFLASRPMALSSPSIPTHILPSLPAFSPLGALRYLAMGAFYQPSQRKRKNKHGFLSRLKGGKNGRKTLLRRLLKGRKFLSH</sequence>
<dbReference type="EMBL" id="AMKT01000003">
    <property type="protein sequence ID" value="OXG31222.1"/>
    <property type="molecule type" value="Genomic_DNA"/>
</dbReference>
<dbReference type="Gene3D" id="1.10.287.3980">
    <property type="match status" value="1"/>
</dbReference>
<dbReference type="PANTHER" id="PTHR14503:SF4">
    <property type="entry name" value="LARGE RIBOSOMAL SUBUNIT PROTEIN BL34M"/>
    <property type="match status" value="1"/>
</dbReference>
<dbReference type="GO" id="GO:0003735">
    <property type="term" value="F:structural constituent of ribosome"/>
    <property type="evidence" value="ECO:0007669"/>
    <property type="project" value="InterPro"/>
</dbReference>
<comment type="caution">
    <text evidence="5">The sequence shown here is derived from an EMBL/GenBank/DDBJ whole genome shotgun (WGS) entry which is preliminary data.</text>
</comment>
<proteinExistence type="inferred from homology"/>
<organism evidence="5 6">
    <name type="scientific">Cryptococcus neoformans Tu259-1</name>
    <dbReference type="NCBI Taxonomy" id="1230072"/>
    <lineage>
        <taxon>Eukaryota</taxon>
        <taxon>Fungi</taxon>
        <taxon>Dikarya</taxon>
        <taxon>Basidiomycota</taxon>
        <taxon>Agaricomycotina</taxon>
        <taxon>Tremellomycetes</taxon>
        <taxon>Tremellales</taxon>
        <taxon>Cryptococcaceae</taxon>
        <taxon>Cryptococcus</taxon>
        <taxon>Cryptococcus neoformans species complex</taxon>
    </lineage>
</organism>
<gene>
    <name evidence="5" type="ORF">C361_00108</name>
</gene>
<keyword evidence="3" id="KW-0687">Ribonucleoprotein</keyword>
<dbReference type="AlphaFoldDB" id="A0A854QQ77"/>
<evidence type="ECO:0000313" key="6">
    <source>
        <dbReference type="Proteomes" id="UP000199727"/>
    </source>
</evidence>
<dbReference type="PANTHER" id="PTHR14503">
    <property type="entry name" value="MITOCHONDRIAL RIBOSOMAL PROTEIN 34 FAMILY MEMBER"/>
    <property type="match status" value="1"/>
</dbReference>
<name>A0A854QQ77_CRYNE</name>
<keyword evidence="2 5" id="KW-0689">Ribosomal protein</keyword>
<dbReference type="Pfam" id="PF00468">
    <property type="entry name" value="Ribosomal_L34"/>
    <property type="match status" value="1"/>
</dbReference>
<dbReference type="FunFam" id="1.10.287.3980:FF:000001">
    <property type="entry name" value="Mitochondrial ribosomal protein L34"/>
    <property type="match status" value="1"/>
</dbReference>
<evidence type="ECO:0000256" key="3">
    <source>
        <dbReference type="ARBA" id="ARBA00023274"/>
    </source>
</evidence>
<dbReference type="GO" id="GO:0006412">
    <property type="term" value="P:translation"/>
    <property type="evidence" value="ECO:0007669"/>
    <property type="project" value="InterPro"/>
</dbReference>
<dbReference type="NCBIfam" id="TIGR01030">
    <property type="entry name" value="rpmH_bact"/>
    <property type="match status" value="1"/>
</dbReference>
<comment type="similarity">
    <text evidence="1">Belongs to the bacterial ribosomal protein bL34 family.</text>
</comment>
<accession>A0A854QQ77</accession>
<evidence type="ECO:0000256" key="2">
    <source>
        <dbReference type="ARBA" id="ARBA00022980"/>
    </source>
</evidence>
<protein>
    <recommendedName>
        <fullName evidence="4">Large ribosomal subunit protein bL34m</fullName>
    </recommendedName>
</protein>
<evidence type="ECO:0000313" key="5">
    <source>
        <dbReference type="EMBL" id="OXG31222.1"/>
    </source>
</evidence>
<dbReference type="InterPro" id="IPR000271">
    <property type="entry name" value="Ribosomal_bL34"/>
</dbReference>